<evidence type="ECO:0000256" key="1">
    <source>
        <dbReference type="ARBA" id="ARBA00022448"/>
    </source>
</evidence>
<reference evidence="8 9" key="1">
    <citation type="submission" date="2016-10" db="EMBL/GenBank/DDBJ databases">
        <authorList>
            <person name="de Groot N.N."/>
        </authorList>
    </citation>
    <scope>NUCLEOTIDE SEQUENCE [LARGE SCALE GENOMIC DNA]</scope>
    <source>
        <strain evidence="8 9">DSM 16957</strain>
    </source>
</reference>
<dbReference type="InterPro" id="IPR007329">
    <property type="entry name" value="FMN-bd"/>
</dbReference>
<evidence type="ECO:0000256" key="5">
    <source>
        <dbReference type="ARBA" id="ARBA00022982"/>
    </source>
</evidence>
<keyword evidence="6" id="KW-0997">Cell inner membrane</keyword>
<evidence type="ECO:0000256" key="4">
    <source>
        <dbReference type="ARBA" id="ARBA00022643"/>
    </source>
</evidence>
<feature type="domain" description="FMN-binding" evidence="7">
    <location>
        <begin position="102"/>
        <end position="194"/>
    </location>
</feature>
<name>A0A1G6SLS5_9GAMM</name>
<organism evidence="8 9">
    <name type="scientific">Aquimonas voraii</name>
    <dbReference type="NCBI Taxonomy" id="265719"/>
    <lineage>
        <taxon>Bacteria</taxon>
        <taxon>Pseudomonadati</taxon>
        <taxon>Pseudomonadota</taxon>
        <taxon>Gammaproteobacteria</taxon>
        <taxon>Lysobacterales</taxon>
        <taxon>Lysobacteraceae</taxon>
        <taxon>Aquimonas</taxon>
    </lineage>
</organism>
<dbReference type="GO" id="GO:0009055">
    <property type="term" value="F:electron transfer activity"/>
    <property type="evidence" value="ECO:0007669"/>
    <property type="project" value="InterPro"/>
</dbReference>
<dbReference type="GO" id="GO:0005886">
    <property type="term" value="C:plasma membrane"/>
    <property type="evidence" value="ECO:0007669"/>
    <property type="project" value="UniProtKB-SubCell"/>
</dbReference>
<evidence type="ECO:0000259" key="7">
    <source>
        <dbReference type="SMART" id="SM00900"/>
    </source>
</evidence>
<keyword evidence="6" id="KW-1278">Translocase</keyword>
<sequence length="220" mass="23735">MSGAGLRRAALLLGACALIAIGALSVVERLTRERIENARAAAERAALAVVLPPTRYNNDPIADSVWVRAPQWLGREAPARIWRGRLGDRPSALAMETTAPEGYSGDIELLLGVDAAGTVIAARVTRHAETPGLGDPIERERSDWIESYNGRSLGDTPLPRWTVRREGGDFDSFSGATLTPRAIARGLGRTLAFLQRHGEAIWAAEPGARLHFEDAPDARD</sequence>
<comment type="subcellular location">
    <subcellularLocation>
        <location evidence="6">Cell inner membrane</location>
        <topology evidence="6">Single-pass membrane protein</topology>
    </subcellularLocation>
</comment>
<keyword evidence="3 6" id="KW-0285">Flavoprotein</keyword>
<dbReference type="Pfam" id="PF04205">
    <property type="entry name" value="FMN_bind"/>
    <property type="match status" value="1"/>
</dbReference>
<evidence type="ECO:0000313" key="8">
    <source>
        <dbReference type="EMBL" id="SDD17788.1"/>
    </source>
</evidence>
<dbReference type="EC" id="7.-.-.-" evidence="6"/>
<dbReference type="NCBIfam" id="TIGR01947">
    <property type="entry name" value="rnfG"/>
    <property type="match status" value="1"/>
</dbReference>
<dbReference type="HAMAP" id="MF_00479">
    <property type="entry name" value="RsxG_RnfG"/>
    <property type="match status" value="1"/>
</dbReference>
<dbReference type="AlphaFoldDB" id="A0A1G6SLS5"/>
<dbReference type="PIRSF" id="PIRSF006091">
    <property type="entry name" value="E_trnsport_RnfG"/>
    <property type="match status" value="1"/>
</dbReference>
<dbReference type="OrthoDB" id="9784165at2"/>
<comment type="cofactor">
    <cofactor evidence="6">
        <name>FMN</name>
        <dbReference type="ChEBI" id="CHEBI:58210"/>
    </cofactor>
</comment>
<keyword evidence="4 6" id="KW-0288">FMN</keyword>
<keyword evidence="5 6" id="KW-0249">Electron transport</keyword>
<keyword evidence="6" id="KW-1003">Cell membrane</keyword>
<proteinExistence type="inferred from homology"/>
<gene>
    <name evidence="6" type="primary">rnfG</name>
    <name evidence="8" type="ORF">SAMN04488509_101578</name>
</gene>
<keyword evidence="6" id="KW-0812">Transmembrane</keyword>
<keyword evidence="6" id="KW-0472">Membrane</keyword>
<dbReference type="NCBIfam" id="NF002519">
    <property type="entry name" value="PRK01908.1"/>
    <property type="match status" value="1"/>
</dbReference>
<feature type="modified residue" description="FMN phosphoryl threonine" evidence="6">
    <location>
        <position position="177"/>
    </location>
</feature>
<comment type="function">
    <text evidence="6">Part of a membrane-bound complex that couples electron transfer with translocation of ions across the membrane.</text>
</comment>
<evidence type="ECO:0000313" key="9">
    <source>
        <dbReference type="Proteomes" id="UP000199603"/>
    </source>
</evidence>
<dbReference type="STRING" id="265719.SAMN04488509_101578"/>
<dbReference type="RefSeq" id="WP_091238601.1">
    <property type="nucleotide sequence ID" value="NZ_FNAG01000001.1"/>
</dbReference>
<comment type="subunit">
    <text evidence="6">The complex is composed of six subunits: RnfA, RnfB, RnfC, RnfD, RnfE and RnfG.</text>
</comment>
<dbReference type="SMART" id="SM00900">
    <property type="entry name" value="FMN_bind"/>
    <property type="match status" value="1"/>
</dbReference>
<dbReference type="EMBL" id="FNAG01000001">
    <property type="protein sequence ID" value="SDD17788.1"/>
    <property type="molecule type" value="Genomic_DNA"/>
</dbReference>
<protein>
    <recommendedName>
        <fullName evidence="6">Ion-translocating oxidoreductase complex subunit G</fullName>
        <ecNumber evidence="6">7.-.-.-</ecNumber>
    </recommendedName>
    <alternativeName>
        <fullName evidence="6">Rnf electron transport complex subunit G</fullName>
    </alternativeName>
</protein>
<keyword evidence="2 6" id="KW-0597">Phosphoprotein</keyword>
<evidence type="ECO:0000256" key="2">
    <source>
        <dbReference type="ARBA" id="ARBA00022553"/>
    </source>
</evidence>
<comment type="similarity">
    <text evidence="6">Belongs to the RnfG family.</text>
</comment>
<dbReference type="GO" id="GO:0022900">
    <property type="term" value="P:electron transport chain"/>
    <property type="evidence" value="ECO:0007669"/>
    <property type="project" value="UniProtKB-UniRule"/>
</dbReference>
<keyword evidence="1 6" id="KW-0813">Transport</keyword>
<dbReference type="PANTHER" id="PTHR36118">
    <property type="entry name" value="ION-TRANSLOCATING OXIDOREDUCTASE COMPLEX SUBUNIT G"/>
    <property type="match status" value="1"/>
</dbReference>
<dbReference type="Proteomes" id="UP000199603">
    <property type="component" value="Unassembled WGS sequence"/>
</dbReference>
<dbReference type="GO" id="GO:0010181">
    <property type="term" value="F:FMN binding"/>
    <property type="evidence" value="ECO:0007669"/>
    <property type="project" value="InterPro"/>
</dbReference>
<evidence type="ECO:0000256" key="6">
    <source>
        <dbReference type="HAMAP-Rule" id="MF_00479"/>
    </source>
</evidence>
<dbReference type="InterPro" id="IPR010209">
    <property type="entry name" value="Ion_transpt_RnfG/RsxG"/>
</dbReference>
<evidence type="ECO:0000256" key="3">
    <source>
        <dbReference type="ARBA" id="ARBA00022630"/>
    </source>
</evidence>
<dbReference type="PANTHER" id="PTHR36118:SF1">
    <property type="entry name" value="ION-TRANSLOCATING OXIDOREDUCTASE COMPLEX SUBUNIT G"/>
    <property type="match status" value="1"/>
</dbReference>
<accession>A0A1G6SLS5</accession>
<keyword evidence="6" id="KW-1133">Transmembrane helix</keyword>
<keyword evidence="9" id="KW-1185">Reference proteome</keyword>